<feature type="non-terminal residue" evidence="1">
    <location>
        <position position="147"/>
    </location>
</feature>
<sequence>PSISFKFVCIGNSVEIFQNVTYTFSKSEYTLYRRFASDSETIALWAINNFSTNTIIIPEYQNRLFLQNGTILLQDFQASDEATYTMLYQNEPILEVQLCAFVSRNSSCTVNMTRTGNILNAYLDHPEQCGRPLVTVRWMEYPGVSYL</sequence>
<dbReference type="SUPFAM" id="SSF48726">
    <property type="entry name" value="Immunoglobulin"/>
    <property type="match status" value="1"/>
</dbReference>
<dbReference type="InterPro" id="IPR013783">
    <property type="entry name" value="Ig-like_fold"/>
</dbReference>
<evidence type="ECO:0000313" key="1">
    <source>
        <dbReference type="EMBL" id="KAL3885644.1"/>
    </source>
</evidence>
<dbReference type="Proteomes" id="UP001634394">
    <property type="component" value="Unassembled WGS sequence"/>
</dbReference>
<evidence type="ECO:0000313" key="2">
    <source>
        <dbReference type="Proteomes" id="UP001634394"/>
    </source>
</evidence>
<accession>A0ABD3XHA0</accession>
<protein>
    <submittedName>
        <fullName evidence="1">Uncharacterized protein</fullName>
    </submittedName>
</protein>
<reference evidence="1 2" key="1">
    <citation type="submission" date="2024-11" db="EMBL/GenBank/DDBJ databases">
        <title>Chromosome-level genome assembly of the freshwater bivalve Anodonta woodiana.</title>
        <authorList>
            <person name="Chen X."/>
        </authorList>
    </citation>
    <scope>NUCLEOTIDE SEQUENCE [LARGE SCALE GENOMIC DNA]</scope>
    <source>
        <strain evidence="1">MN2024</strain>
        <tissue evidence="1">Gills</tissue>
    </source>
</reference>
<dbReference type="InterPro" id="IPR036179">
    <property type="entry name" value="Ig-like_dom_sf"/>
</dbReference>
<keyword evidence="2" id="KW-1185">Reference proteome</keyword>
<name>A0ABD3XHA0_SINWO</name>
<proteinExistence type="predicted"/>
<comment type="caution">
    <text evidence="1">The sequence shown here is derived from an EMBL/GenBank/DDBJ whole genome shotgun (WGS) entry which is preliminary data.</text>
</comment>
<dbReference type="Gene3D" id="2.60.40.10">
    <property type="entry name" value="Immunoglobulins"/>
    <property type="match status" value="1"/>
</dbReference>
<dbReference type="AlphaFoldDB" id="A0ABD3XHA0"/>
<feature type="non-terminal residue" evidence="1">
    <location>
        <position position="1"/>
    </location>
</feature>
<organism evidence="1 2">
    <name type="scientific">Sinanodonta woodiana</name>
    <name type="common">Chinese pond mussel</name>
    <name type="synonym">Anodonta woodiana</name>
    <dbReference type="NCBI Taxonomy" id="1069815"/>
    <lineage>
        <taxon>Eukaryota</taxon>
        <taxon>Metazoa</taxon>
        <taxon>Spiralia</taxon>
        <taxon>Lophotrochozoa</taxon>
        <taxon>Mollusca</taxon>
        <taxon>Bivalvia</taxon>
        <taxon>Autobranchia</taxon>
        <taxon>Heteroconchia</taxon>
        <taxon>Palaeoheterodonta</taxon>
        <taxon>Unionida</taxon>
        <taxon>Unionoidea</taxon>
        <taxon>Unionidae</taxon>
        <taxon>Unioninae</taxon>
        <taxon>Sinanodonta</taxon>
    </lineage>
</organism>
<dbReference type="EMBL" id="JBJQND010000002">
    <property type="protein sequence ID" value="KAL3885644.1"/>
    <property type="molecule type" value="Genomic_DNA"/>
</dbReference>
<gene>
    <name evidence="1" type="ORF">ACJMK2_025694</name>
</gene>